<feature type="transmembrane region" description="Helical" evidence="3">
    <location>
        <begin position="147"/>
        <end position="166"/>
    </location>
</feature>
<accession>D9QQ53</accession>
<dbReference type="EMBL" id="CP002105">
    <property type="protein sequence ID" value="ADL12644.1"/>
    <property type="molecule type" value="Genomic_DNA"/>
</dbReference>
<evidence type="ECO:0000313" key="6">
    <source>
        <dbReference type="Proteomes" id="UP000001661"/>
    </source>
</evidence>
<dbReference type="Proteomes" id="UP000001661">
    <property type="component" value="Chromosome"/>
</dbReference>
<keyword evidence="6" id="KW-1185">Reference proteome</keyword>
<keyword evidence="3" id="KW-1133">Transmembrane helix</keyword>
<dbReference type="OrthoDB" id="2084847at2"/>
<evidence type="ECO:0000256" key="3">
    <source>
        <dbReference type="SAM" id="Phobius"/>
    </source>
</evidence>
<sequence length="186" mass="21784">MECKKVQQTLSAYLDQEISDFETKKIERHLDQCEKCSLDYQALQETVDKLDYYPQIEADDGFTEEIMDKIEEEKSLSNLVFEDWLSKFILSHKLVITVIALFLLLCIILVFTIINRSSVFIVGNVFYHLFSSSYFVSDNLVTVYPKLLLYLEGAFLISLIGFIFMLKQVKEWDKFSDLNNKLNEEN</sequence>
<evidence type="ECO:0000256" key="2">
    <source>
        <dbReference type="ARBA" id="ARBA00024438"/>
    </source>
</evidence>
<feature type="transmembrane region" description="Helical" evidence="3">
    <location>
        <begin position="94"/>
        <end position="127"/>
    </location>
</feature>
<keyword evidence="3 5" id="KW-0812">Transmembrane</keyword>
<dbReference type="RefSeq" id="WP_013278090.1">
    <property type="nucleotide sequence ID" value="NC_014378.1"/>
</dbReference>
<reference evidence="5 6" key="1">
    <citation type="journal article" date="2010" name="Stand. Genomic Sci.">
        <title>Complete genome sequence of Acetohalobium arabaticum type strain (Z-7288).</title>
        <authorList>
            <person name="Sikorski J."/>
            <person name="Lapidus A."/>
            <person name="Chertkov O."/>
            <person name="Lucas S."/>
            <person name="Copeland A."/>
            <person name="Glavina Del Rio T."/>
            <person name="Nolan M."/>
            <person name="Tice H."/>
            <person name="Cheng J.F."/>
            <person name="Han C."/>
            <person name="Brambilla E."/>
            <person name="Pitluck S."/>
            <person name="Liolios K."/>
            <person name="Ivanova N."/>
            <person name="Mavromatis K."/>
            <person name="Mikhailova N."/>
            <person name="Pati A."/>
            <person name="Bruce D."/>
            <person name="Detter C."/>
            <person name="Tapia R."/>
            <person name="Goodwin L."/>
            <person name="Chen A."/>
            <person name="Palaniappan K."/>
            <person name="Land M."/>
            <person name="Hauser L."/>
            <person name="Chang Y.J."/>
            <person name="Jeffries C.D."/>
            <person name="Rohde M."/>
            <person name="Goker M."/>
            <person name="Spring S."/>
            <person name="Woyke T."/>
            <person name="Bristow J."/>
            <person name="Eisen J.A."/>
            <person name="Markowitz V."/>
            <person name="Hugenholtz P."/>
            <person name="Kyrpides N.C."/>
            <person name="Klenk H.P."/>
        </authorList>
    </citation>
    <scope>NUCLEOTIDE SEQUENCE [LARGE SCALE GENOMIC DNA]</scope>
    <source>
        <strain evidence="6">ATCC 49924 / DSM 5501 / Z-7288</strain>
    </source>
</reference>
<comment type="similarity">
    <text evidence="1">Belongs to the zinc-associated anti-sigma factor (ZAS) superfamily. Anti-sigma-W factor family.</text>
</comment>
<evidence type="ECO:0000313" key="5">
    <source>
        <dbReference type="EMBL" id="ADL12644.1"/>
    </source>
</evidence>
<evidence type="ECO:0000256" key="1">
    <source>
        <dbReference type="ARBA" id="ARBA00024353"/>
    </source>
</evidence>
<gene>
    <name evidence="5" type="ordered locus">Acear_1122</name>
</gene>
<dbReference type="InterPro" id="IPR027383">
    <property type="entry name" value="Znf_put"/>
</dbReference>
<dbReference type="STRING" id="574087.Acear_1122"/>
<keyword evidence="3" id="KW-0472">Membrane</keyword>
<proteinExistence type="inferred from homology"/>
<dbReference type="AlphaFoldDB" id="D9QQ53"/>
<dbReference type="Pfam" id="PF13490">
    <property type="entry name" value="zf-HC2"/>
    <property type="match status" value="1"/>
</dbReference>
<feature type="domain" description="Putative zinc-finger" evidence="4">
    <location>
        <begin position="3"/>
        <end position="36"/>
    </location>
</feature>
<dbReference type="InterPro" id="IPR041916">
    <property type="entry name" value="Anti_sigma_zinc_sf"/>
</dbReference>
<organism evidence="5 6">
    <name type="scientific">Acetohalobium arabaticum (strain ATCC 49924 / DSM 5501 / Z-7288)</name>
    <dbReference type="NCBI Taxonomy" id="574087"/>
    <lineage>
        <taxon>Bacteria</taxon>
        <taxon>Bacillati</taxon>
        <taxon>Bacillota</taxon>
        <taxon>Clostridia</taxon>
        <taxon>Halanaerobiales</taxon>
        <taxon>Halobacteroidaceae</taxon>
        <taxon>Acetohalobium</taxon>
    </lineage>
</organism>
<protein>
    <recommendedName>
        <fullName evidence="2">Anti-sigma-W factor RsiW</fullName>
    </recommendedName>
</protein>
<dbReference type="Gene3D" id="1.10.10.1320">
    <property type="entry name" value="Anti-sigma factor, zinc-finger domain"/>
    <property type="match status" value="1"/>
</dbReference>
<evidence type="ECO:0000259" key="4">
    <source>
        <dbReference type="Pfam" id="PF13490"/>
    </source>
</evidence>
<dbReference type="KEGG" id="aar:Acear_1122"/>
<name>D9QQ53_ACEAZ</name>
<dbReference type="HOGENOM" id="CLU_1451497_0_0_9"/>